<accession>A0ABS8DE97</accession>
<comment type="cofactor">
    <cofactor evidence="13">
        <name>Mg(2+)</name>
        <dbReference type="ChEBI" id="CHEBI:18420"/>
    </cofactor>
</comment>
<dbReference type="Pfam" id="PF13361">
    <property type="entry name" value="UvrD_C"/>
    <property type="match status" value="1"/>
</dbReference>
<dbReference type="InterPro" id="IPR011604">
    <property type="entry name" value="PDDEXK-like_dom_sf"/>
</dbReference>
<keyword evidence="4 13" id="KW-0378">Hydrolase</keyword>
<keyword evidence="9 13" id="KW-0234">DNA repair</keyword>
<evidence type="ECO:0000256" key="14">
    <source>
        <dbReference type="PROSITE-ProRule" id="PRU00560"/>
    </source>
</evidence>
<reference evidence="17 18" key="1">
    <citation type="submission" date="2021-10" db="EMBL/GenBank/DDBJ databases">
        <title>Collection of gut derived symbiotic bacterial strains cultured from healthy donors.</title>
        <authorList>
            <person name="Lin H."/>
            <person name="Littmann E."/>
            <person name="Kohout C."/>
            <person name="Pamer E.G."/>
        </authorList>
    </citation>
    <scope>NUCLEOTIDE SEQUENCE [LARGE SCALE GENOMIC DNA]</scope>
    <source>
        <strain evidence="17 18">DFI.1.165</strain>
    </source>
</reference>
<organism evidence="17 18">
    <name type="scientific">Bariatricus massiliensis</name>
    <dbReference type="NCBI Taxonomy" id="1745713"/>
    <lineage>
        <taxon>Bacteria</taxon>
        <taxon>Bacillati</taxon>
        <taxon>Bacillota</taxon>
        <taxon>Clostridia</taxon>
        <taxon>Lachnospirales</taxon>
        <taxon>Lachnospiraceae</taxon>
        <taxon>Bariatricus</taxon>
    </lineage>
</organism>
<dbReference type="PANTHER" id="PTHR11070">
    <property type="entry name" value="UVRD / RECB / PCRA DNA HELICASE FAMILY MEMBER"/>
    <property type="match status" value="1"/>
</dbReference>
<comment type="caution">
    <text evidence="17">The sequence shown here is derived from an EMBL/GenBank/DDBJ whole genome shotgun (WGS) entry which is preliminary data.</text>
</comment>
<dbReference type="NCBIfam" id="TIGR02785">
    <property type="entry name" value="addA_Gpos"/>
    <property type="match status" value="1"/>
</dbReference>
<feature type="binding site" evidence="14">
    <location>
        <begin position="24"/>
        <end position="31"/>
    </location>
    <ligand>
        <name>ATP</name>
        <dbReference type="ChEBI" id="CHEBI:30616"/>
    </ligand>
</feature>
<evidence type="ECO:0000256" key="13">
    <source>
        <dbReference type="HAMAP-Rule" id="MF_01451"/>
    </source>
</evidence>
<keyword evidence="18" id="KW-1185">Reference proteome</keyword>
<dbReference type="InterPro" id="IPR014016">
    <property type="entry name" value="UvrD-like_ATP-bd"/>
</dbReference>
<dbReference type="Gene3D" id="3.90.320.10">
    <property type="match status" value="1"/>
</dbReference>
<dbReference type="SUPFAM" id="SSF52540">
    <property type="entry name" value="P-loop containing nucleoside triphosphate hydrolases"/>
    <property type="match status" value="1"/>
</dbReference>
<feature type="domain" description="UvrD-like helicase C-terminal" evidence="16">
    <location>
        <begin position="500"/>
        <end position="789"/>
    </location>
</feature>
<sequence>MGTTWTKEQEQVINIRDKNILVSAAAGSGKTAVLVERIIGRLTRETPAVDVDRLLVVTYTEAAAAEMKERIGAAIEKALNEQPDNTHLKKQSALIHTAKITTIHSFCLSVIKEYFHTINLDPGFRIAEEGELKLLKQDVMQEMLEARYEEADEQFLQFVESFATGREDARLEEIILTLYEFAGSYPEPEEWLDFCAEAYESGLEEEGPLMRRAVSYIRKCMEDVLNDIQEAKQLCLEEGGPYMYAAAVESDEEIVERILQAEAYEELFLAFGGANKLAFARLAANRDKTIEEEKTEAVKELRERWKKTISSIKDTYFFQEPKEMRADMQMCRPVAGMLTALVKEFQKAFAEKKASRGLIDFRDMEQFALRILTRVEDGKRVPSEAAEEYQEQFVEVMIDEYQDSNLIQEAILTSVSRVGRGENNLFMVGDVKQSIYRFRLSRPELFMEKYHTYSTAEEGDCRRIDLHKNFRSRREVLDSANAIFRRIMTEGFGGIAYDDNAALYVGAAYEEQPGNGTEILVIETDGEEMEGKKTTEELRVLEARASAARIHRLMEQQKVWDKEAGHFRPMCYSDIVILTRSLKGWTDVFARVLAEEGIPAFAGSKEGYFETLEIGWMLDYLRILDNYRQDIPLTAVLKSPFGGLSNEELAEIRNGWPQEPFYLAVRKAADLERVPDRLQEKLRAILAQMDEFRERVPYTAIHELLEQIVTETGYRNYVAAMPAGEQRLANLEMLLNRAKAFEATSYKGLFHFVRYIGQLQKYDVDYGEAGIYDEKTNAVRLMSIHKSKGLEFPIVIVAGMGKQFNTQDVRASVVLHPELGIGIDAVDIQRRTKCPSLLKKVIQTETGLENLAEELRVLYVALTRAKEKLIMIGTASKVEKMLEPSAGLRGGRSALPYTRLTGARSYYDWVLPAVAGISKEVPISVKMVSLEELDEEERAKEEAEVLDKDILLPAIAEEDSPLAVRDKEFAERLSEQFSYQYPYEGEAQLKLKFTVSELKKRAALAEDVSETGEELVEEADVVPLIPGFLQQEEELKGASRGSAYHRFLELLDFTREYGELELKEAMERFRQDGRMSQEEVSCIRCDDMLCFLNSRSGRRMQRAARSGKLHKEQPFVFGVDAREVYPETDADEVVLIQGIIDVYFEEEDGITVLDYKTDRVSDGQELVEKYQEQLHLYGRALQQMTEKPVKEKIIYSFFLREEIGGGLDANDI</sequence>
<keyword evidence="7 13" id="KW-0067">ATP-binding</keyword>
<dbReference type="InterPro" id="IPR038726">
    <property type="entry name" value="PDDEXK_AddAB-type"/>
</dbReference>
<comment type="catalytic activity">
    <reaction evidence="12 13">
        <text>ATP + H2O = ADP + phosphate + H(+)</text>
        <dbReference type="Rhea" id="RHEA:13065"/>
        <dbReference type="ChEBI" id="CHEBI:15377"/>
        <dbReference type="ChEBI" id="CHEBI:15378"/>
        <dbReference type="ChEBI" id="CHEBI:30616"/>
        <dbReference type="ChEBI" id="CHEBI:43474"/>
        <dbReference type="ChEBI" id="CHEBI:456216"/>
        <dbReference type="EC" id="5.6.2.4"/>
    </reaction>
</comment>
<evidence type="ECO:0000313" key="18">
    <source>
        <dbReference type="Proteomes" id="UP001299546"/>
    </source>
</evidence>
<proteinExistence type="inferred from homology"/>
<name>A0ABS8DE97_9FIRM</name>
<comment type="function">
    <text evidence="13">The heterodimer acts as both an ATP-dependent DNA helicase and an ATP-dependent, dual-direction single-stranded exonuclease. Recognizes the chi site generating a DNA molecule suitable for the initiation of homologous recombination. The AddA nuclease domain is required for chi fragment generation; this subunit has the helicase and 3' -&gt; 5' nuclease activities.</text>
</comment>
<dbReference type="PROSITE" id="PS51217">
    <property type="entry name" value="UVRD_HELICASE_CTER"/>
    <property type="match status" value="1"/>
</dbReference>
<dbReference type="Gene3D" id="3.40.50.300">
    <property type="entry name" value="P-loop containing nucleotide triphosphate hydrolases"/>
    <property type="match status" value="4"/>
</dbReference>
<dbReference type="PANTHER" id="PTHR11070:SF48">
    <property type="entry name" value="ATP-DEPENDENT HELICASE_NUCLEASE SUBUNIT A"/>
    <property type="match status" value="1"/>
</dbReference>
<dbReference type="InterPro" id="IPR000212">
    <property type="entry name" value="DNA_helicase_UvrD/REP"/>
</dbReference>
<gene>
    <name evidence="13 17" type="primary">addA</name>
    <name evidence="17" type="ORF">LIZ65_03950</name>
</gene>
<dbReference type="Proteomes" id="UP001299546">
    <property type="component" value="Unassembled WGS sequence"/>
</dbReference>
<evidence type="ECO:0000256" key="6">
    <source>
        <dbReference type="ARBA" id="ARBA00022839"/>
    </source>
</evidence>
<evidence type="ECO:0000313" key="17">
    <source>
        <dbReference type="EMBL" id="MCB7386432.1"/>
    </source>
</evidence>
<keyword evidence="10 13" id="KW-0413">Isomerase</keyword>
<keyword evidence="1 13" id="KW-0540">Nuclease</keyword>
<comment type="similarity">
    <text evidence="13">Belongs to the helicase family. AddA subfamily.</text>
</comment>
<dbReference type="InterPro" id="IPR027417">
    <property type="entry name" value="P-loop_NTPase"/>
</dbReference>
<evidence type="ECO:0000256" key="3">
    <source>
        <dbReference type="ARBA" id="ARBA00022763"/>
    </source>
</evidence>
<comment type="subunit">
    <text evidence="13">Heterodimer of AddA and AddB/RexB.</text>
</comment>
<dbReference type="SUPFAM" id="SSF52980">
    <property type="entry name" value="Restriction endonuclease-like"/>
    <property type="match status" value="1"/>
</dbReference>
<keyword evidence="6 13" id="KW-0269">Exonuclease</keyword>
<dbReference type="RefSeq" id="WP_066736939.1">
    <property type="nucleotide sequence ID" value="NZ_JAJCIQ010000002.1"/>
</dbReference>
<evidence type="ECO:0000256" key="12">
    <source>
        <dbReference type="ARBA" id="ARBA00048988"/>
    </source>
</evidence>
<evidence type="ECO:0000256" key="4">
    <source>
        <dbReference type="ARBA" id="ARBA00022801"/>
    </source>
</evidence>
<dbReference type="EMBL" id="JAJCIS010000002">
    <property type="protein sequence ID" value="MCB7386432.1"/>
    <property type="molecule type" value="Genomic_DNA"/>
</dbReference>
<evidence type="ECO:0000259" key="15">
    <source>
        <dbReference type="PROSITE" id="PS51198"/>
    </source>
</evidence>
<evidence type="ECO:0000256" key="8">
    <source>
        <dbReference type="ARBA" id="ARBA00023125"/>
    </source>
</evidence>
<dbReference type="Gene3D" id="1.10.274.50">
    <property type="match status" value="1"/>
</dbReference>
<keyword evidence="5 13" id="KW-0347">Helicase</keyword>
<evidence type="ECO:0000259" key="16">
    <source>
        <dbReference type="PROSITE" id="PS51217"/>
    </source>
</evidence>
<dbReference type="InterPro" id="IPR014152">
    <property type="entry name" value="AddA"/>
</dbReference>
<dbReference type="GO" id="GO:0004386">
    <property type="term" value="F:helicase activity"/>
    <property type="evidence" value="ECO:0007669"/>
    <property type="project" value="UniProtKB-KW"/>
</dbReference>
<evidence type="ECO:0000256" key="11">
    <source>
        <dbReference type="ARBA" id="ARBA00034617"/>
    </source>
</evidence>
<keyword evidence="3 13" id="KW-0227">DNA damage</keyword>
<keyword evidence="8 13" id="KW-0238">DNA-binding</keyword>
<evidence type="ECO:0000256" key="9">
    <source>
        <dbReference type="ARBA" id="ARBA00023204"/>
    </source>
</evidence>
<dbReference type="Gene3D" id="1.10.486.10">
    <property type="entry name" value="PCRA, domain 4"/>
    <property type="match status" value="1"/>
</dbReference>
<dbReference type="Pfam" id="PF00580">
    <property type="entry name" value="UvrD-helicase"/>
    <property type="match status" value="1"/>
</dbReference>
<dbReference type="InterPro" id="IPR011335">
    <property type="entry name" value="Restrct_endonuc-II-like"/>
</dbReference>
<dbReference type="Pfam" id="PF12705">
    <property type="entry name" value="PDDEXK_1"/>
    <property type="match status" value="1"/>
</dbReference>
<evidence type="ECO:0000256" key="7">
    <source>
        <dbReference type="ARBA" id="ARBA00022840"/>
    </source>
</evidence>
<comment type="catalytic activity">
    <reaction evidence="11 13">
        <text>Couples ATP hydrolysis with the unwinding of duplex DNA by translocating in the 3'-5' direction.</text>
        <dbReference type="EC" id="5.6.2.4"/>
    </reaction>
</comment>
<evidence type="ECO:0000256" key="2">
    <source>
        <dbReference type="ARBA" id="ARBA00022741"/>
    </source>
</evidence>
<feature type="domain" description="UvrD-like helicase ATP-binding" evidence="15">
    <location>
        <begin position="3"/>
        <end position="473"/>
    </location>
</feature>
<dbReference type="HAMAP" id="MF_01451">
    <property type="entry name" value="AddA"/>
    <property type="match status" value="1"/>
</dbReference>
<keyword evidence="2 13" id="KW-0547">Nucleotide-binding</keyword>
<dbReference type="EC" id="3.1.-.-" evidence="13"/>
<dbReference type="EC" id="5.6.2.4" evidence="13"/>
<evidence type="ECO:0000256" key="1">
    <source>
        <dbReference type="ARBA" id="ARBA00022722"/>
    </source>
</evidence>
<protein>
    <recommendedName>
        <fullName evidence="13">ATP-dependent helicase/nuclease subunit A</fullName>
        <ecNumber evidence="13">3.1.-.-</ecNumber>
        <ecNumber evidence="13">5.6.2.4</ecNumber>
    </recommendedName>
    <alternativeName>
        <fullName evidence="13">ATP-dependent helicase/nuclease AddA</fullName>
    </alternativeName>
    <alternativeName>
        <fullName evidence="13">DNA 3'-5' helicase AddA</fullName>
    </alternativeName>
</protein>
<dbReference type="PROSITE" id="PS51198">
    <property type="entry name" value="UVRD_HELICASE_ATP_BIND"/>
    <property type="match status" value="1"/>
</dbReference>
<evidence type="ECO:0000256" key="10">
    <source>
        <dbReference type="ARBA" id="ARBA00023235"/>
    </source>
</evidence>
<evidence type="ECO:0000256" key="5">
    <source>
        <dbReference type="ARBA" id="ARBA00022806"/>
    </source>
</evidence>
<dbReference type="InterPro" id="IPR014017">
    <property type="entry name" value="DNA_helicase_UvrD-like_C"/>
</dbReference>